<accession>A0A2H1X149</accession>
<dbReference type="EMBL" id="ODYU01012575">
    <property type="protein sequence ID" value="SOQ58982.1"/>
    <property type="molecule type" value="Genomic_DNA"/>
</dbReference>
<protein>
    <submittedName>
        <fullName evidence="1">SFRICE_035750</fullName>
    </submittedName>
</protein>
<organism evidence="1">
    <name type="scientific">Spodoptera frugiperda</name>
    <name type="common">Fall armyworm</name>
    <dbReference type="NCBI Taxonomy" id="7108"/>
    <lineage>
        <taxon>Eukaryota</taxon>
        <taxon>Metazoa</taxon>
        <taxon>Ecdysozoa</taxon>
        <taxon>Arthropoda</taxon>
        <taxon>Hexapoda</taxon>
        <taxon>Insecta</taxon>
        <taxon>Pterygota</taxon>
        <taxon>Neoptera</taxon>
        <taxon>Endopterygota</taxon>
        <taxon>Lepidoptera</taxon>
        <taxon>Glossata</taxon>
        <taxon>Ditrysia</taxon>
        <taxon>Noctuoidea</taxon>
        <taxon>Noctuidae</taxon>
        <taxon>Amphipyrinae</taxon>
        <taxon>Spodoptera</taxon>
    </lineage>
</organism>
<gene>
    <name evidence="1" type="ORF">SFRICE_035750</name>
</gene>
<dbReference type="AlphaFoldDB" id="A0A2H1X149"/>
<proteinExistence type="predicted"/>
<reference evidence="1" key="1">
    <citation type="submission" date="2016-07" db="EMBL/GenBank/DDBJ databases">
        <authorList>
            <person name="Bretaudeau A."/>
        </authorList>
    </citation>
    <scope>NUCLEOTIDE SEQUENCE</scope>
    <source>
        <strain evidence="1">Rice</strain>
        <tissue evidence="1">Whole body</tissue>
    </source>
</reference>
<name>A0A2H1X149_SPOFR</name>
<sequence length="144" mass="16108">MCFSTRNVLCHVAVDEGENLPMTSPALGEARGSVRLLLTKNHPVPFPALSQSPGNLLSCPQLRITFKSKTKIFRKFLTITRLLQHLLSNICKGPEGKKRNPPFLRELRHPTRRCDRAWRAFCPSVGENHPMTSLALGKGVSDSY</sequence>
<evidence type="ECO:0000313" key="1">
    <source>
        <dbReference type="EMBL" id="SOQ58982.1"/>
    </source>
</evidence>